<name>A0A135P849_9HYPH</name>
<proteinExistence type="predicted"/>
<dbReference type="EMBL" id="LNUW01000004">
    <property type="protein sequence ID" value="KXG87599.1"/>
    <property type="molecule type" value="Genomic_DNA"/>
</dbReference>
<reference evidence="1 2" key="1">
    <citation type="submission" date="2015-11" db="EMBL/GenBank/DDBJ databases">
        <title>Draft genome sequence of Agrobacterium sp. R89-1.</title>
        <authorList>
            <person name="Zahradnik J."/>
            <person name="Kyslikova E."/>
            <person name="Palyzova A."/>
            <person name="Kyslik P."/>
        </authorList>
    </citation>
    <scope>NUCLEOTIDE SEQUENCE [LARGE SCALE GENOMIC DNA]</scope>
    <source>
        <strain evidence="1 2">R89-1</strain>
    </source>
</reference>
<accession>A0A135P849</accession>
<sequence length="71" mass="7856">MSQPKTTLRPTHDVYVVDGEGDKAFWTKIGAAWQHPDGDGLNMTLHAVPLNGRIVIRSAKATETRNRKGRS</sequence>
<comment type="caution">
    <text evidence="1">The sequence shown here is derived from an EMBL/GenBank/DDBJ whole genome shotgun (WGS) entry which is preliminary data.</text>
</comment>
<dbReference type="Proteomes" id="UP000070498">
    <property type="component" value="Unassembled WGS sequence"/>
</dbReference>
<evidence type="ECO:0000313" key="2">
    <source>
        <dbReference type="Proteomes" id="UP000070498"/>
    </source>
</evidence>
<dbReference type="AlphaFoldDB" id="A0A135P849"/>
<organism evidence="1 2">
    <name type="scientific">Agrobacterium bohemicum</name>
    <dbReference type="NCBI Taxonomy" id="2052828"/>
    <lineage>
        <taxon>Bacteria</taxon>
        <taxon>Pseudomonadati</taxon>
        <taxon>Pseudomonadota</taxon>
        <taxon>Alphaproteobacteria</taxon>
        <taxon>Hyphomicrobiales</taxon>
        <taxon>Rhizobiaceae</taxon>
        <taxon>Rhizobium/Agrobacterium group</taxon>
        <taxon>Agrobacterium</taxon>
    </lineage>
</organism>
<gene>
    <name evidence="1" type="ORF">ATO67_18300</name>
</gene>
<dbReference type="OrthoDB" id="7652274at2"/>
<protein>
    <submittedName>
        <fullName evidence="1">Uncharacterized protein</fullName>
    </submittedName>
</protein>
<evidence type="ECO:0000313" key="1">
    <source>
        <dbReference type="EMBL" id="KXG87599.1"/>
    </source>
</evidence>
<keyword evidence="2" id="KW-1185">Reference proteome</keyword>
<dbReference type="RefSeq" id="WP_067652599.1">
    <property type="nucleotide sequence ID" value="NZ_KQ961034.1"/>
</dbReference>